<name>A0A0V1D7T5_TRIPS</name>
<proteinExistence type="predicted"/>
<comment type="caution">
    <text evidence="1">The sequence shown here is derived from an EMBL/GenBank/DDBJ whole genome shotgun (WGS) entry which is preliminary data.</text>
</comment>
<reference evidence="1 2" key="1">
    <citation type="submission" date="2015-01" db="EMBL/GenBank/DDBJ databases">
        <title>Evolution of Trichinella species and genotypes.</title>
        <authorList>
            <person name="Korhonen P.K."/>
            <person name="Edoardo P."/>
            <person name="Giuseppe L.R."/>
            <person name="Gasser R.B."/>
        </authorList>
    </citation>
    <scope>NUCLEOTIDE SEQUENCE [LARGE SCALE GENOMIC DNA]</scope>
    <source>
        <strain evidence="1">ISS13</strain>
    </source>
</reference>
<gene>
    <name evidence="1" type="ORF">T4A_9323</name>
</gene>
<dbReference type="EMBL" id="JYDR01003530">
    <property type="protein sequence ID" value="KRY57662.1"/>
    <property type="molecule type" value="Genomic_DNA"/>
</dbReference>
<accession>A0A0V1D7T5</accession>
<protein>
    <submittedName>
        <fullName evidence="1">Uncharacterized protein</fullName>
    </submittedName>
</protein>
<evidence type="ECO:0000313" key="2">
    <source>
        <dbReference type="Proteomes" id="UP000054632"/>
    </source>
</evidence>
<sequence length="37" mass="4257">MFSSSRDIIYNRHFFYSHCVTVKSGLDLTLHALINVA</sequence>
<dbReference type="AlphaFoldDB" id="A0A0V1D7T5"/>
<evidence type="ECO:0000313" key="1">
    <source>
        <dbReference type="EMBL" id="KRY57662.1"/>
    </source>
</evidence>
<organism evidence="1 2">
    <name type="scientific">Trichinella pseudospiralis</name>
    <name type="common">Parasitic roundworm</name>
    <dbReference type="NCBI Taxonomy" id="6337"/>
    <lineage>
        <taxon>Eukaryota</taxon>
        <taxon>Metazoa</taxon>
        <taxon>Ecdysozoa</taxon>
        <taxon>Nematoda</taxon>
        <taxon>Enoplea</taxon>
        <taxon>Dorylaimia</taxon>
        <taxon>Trichinellida</taxon>
        <taxon>Trichinellidae</taxon>
        <taxon>Trichinella</taxon>
    </lineage>
</organism>
<dbReference type="Proteomes" id="UP000054632">
    <property type="component" value="Unassembled WGS sequence"/>
</dbReference>